<evidence type="ECO:0000313" key="1">
    <source>
        <dbReference type="EMBL" id="KAF9595975.1"/>
    </source>
</evidence>
<proteinExistence type="predicted"/>
<dbReference type="OrthoDB" id="9295290at2759"/>
<keyword evidence="2" id="KW-1185">Reference proteome</keyword>
<dbReference type="EMBL" id="JADFTS010000007">
    <property type="protein sequence ID" value="KAF9595975.1"/>
    <property type="molecule type" value="Genomic_DNA"/>
</dbReference>
<sequence length="105" mass="12328">MCVVGVKGDVDNNGDSDMMLKIFIHQRDMLLCYDCYNLKNRQFVKISKELNLGTAYQFHFDSLVSWHPGGISAEDSRLKTTRDYKRTIANDYIKLRNRKILRRSH</sequence>
<organism evidence="1 2">
    <name type="scientific">Coptis chinensis</name>
    <dbReference type="NCBI Taxonomy" id="261450"/>
    <lineage>
        <taxon>Eukaryota</taxon>
        <taxon>Viridiplantae</taxon>
        <taxon>Streptophyta</taxon>
        <taxon>Embryophyta</taxon>
        <taxon>Tracheophyta</taxon>
        <taxon>Spermatophyta</taxon>
        <taxon>Magnoliopsida</taxon>
        <taxon>Ranunculales</taxon>
        <taxon>Ranunculaceae</taxon>
        <taxon>Coptidoideae</taxon>
        <taxon>Coptis</taxon>
    </lineage>
</organism>
<accession>A0A835LIF2</accession>
<dbReference type="AlphaFoldDB" id="A0A835LIF2"/>
<gene>
    <name evidence="1" type="ORF">IFM89_006721</name>
</gene>
<name>A0A835LIF2_9MAGN</name>
<protein>
    <submittedName>
        <fullName evidence="1">Uncharacterized protein</fullName>
    </submittedName>
</protein>
<reference evidence="1 2" key="1">
    <citation type="submission" date="2020-10" db="EMBL/GenBank/DDBJ databases">
        <title>The Coptis chinensis genome and diversification of protoberbering-type alkaloids.</title>
        <authorList>
            <person name="Wang B."/>
            <person name="Shu S."/>
            <person name="Song C."/>
            <person name="Liu Y."/>
        </authorList>
    </citation>
    <scope>NUCLEOTIDE SEQUENCE [LARGE SCALE GENOMIC DNA]</scope>
    <source>
        <strain evidence="1">HL-2020</strain>
        <tissue evidence="1">Leaf</tissue>
    </source>
</reference>
<dbReference type="Proteomes" id="UP000631114">
    <property type="component" value="Unassembled WGS sequence"/>
</dbReference>
<evidence type="ECO:0000313" key="2">
    <source>
        <dbReference type="Proteomes" id="UP000631114"/>
    </source>
</evidence>
<comment type="caution">
    <text evidence="1">The sequence shown here is derived from an EMBL/GenBank/DDBJ whole genome shotgun (WGS) entry which is preliminary data.</text>
</comment>